<proteinExistence type="predicted"/>
<protein>
    <submittedName>
        <fullName evidence="1">Uncharacterized protein</fullName>
    </submittedName>
</protein>
<dbReference type="EMBL" id="QEQG01000006">
    <property type="protein sequence ID" value="RDF11054.1"/>
    <property type="molecule type" value="Genomic_DNA"/>
</dbReference>
<comment type="caution">
    <text evidence="1">The sequence shown here is derived from an EMBL/GenBank/DDBJ whole genome shotgun (WGS) entry which is preliminary data.</text>
</comment>
<gene>
    <name evidence="1" type="ORF">DPV84_06895</name>
</gene>
<organism evidence="1 2">
    <name type="scientific">Haemophilus sputorum</name>
    <dbReference type="NCBI Taxonomy" id="1078480"/>
    <lineage>
        <taxon>Bacteria</taxon>
        <taxon>Pseudomonadati</taxon>
        <taxon>Pseudomonadota</taxon>
        <taxon>Gammaproteobacteria</taxon>
        <taxon>Pasteurellales</taxon>
        <taxon>Pasteurellaceae</taxon>
        <taxon>Haemophilus</taxon>
    </lineage>
</organism>
<accession>A0ABX9HQM5</accession>
<dbReference type="Proteomes" id="UP000253950">
    <property type="component" value="Unassembled WGS sequence"/>
</dbReference>
<evidence type="ECO:0000313" key="2">
    <source>
        <dbReference type="Proteomes" id="UP000253950"/>
    </source>
</evidence>
<sequence length="72" mass="8505">MRIYTRCCNFQQAVKKSKNFAKKTCKDLRFLYNAPYTTTRCCESSEKAVRRLFLFFNNISDNLCGHLLIDLI</sequence>
<reference evidence="1 2" key="1">
    <citation type="submission" date="2018-05" db="EMBL/GenBank/DDBJ databases">
        <title>Draft Genome Sequences for a Diverse set of 7 Haemophilus Species.</title>
        <authorList>
            <person name="Nichols M."/>
            <person name="Topaz N."/>
            <person name="Wang X."/>
            <person name="Wang X."/>
            <person name="Boxrud D."/>
        </authorList>
    </citation>
    <scope>NUCLEOTIDE SEQUENCE [LARGE SCALE GENOMIC DNA]</scope>
    <source>
        <strain evidence="1 2">C2015005473</strain>
    </source>
</reference>
<name>A0ABX9HQM5_9PAST</name>
<evidence type="ECO:0000313" key="1">
    <source>
        <dbReference type="EMBL" id="RDF11054.1"/>
    </source>
</evidence>
<keyword evidence="2" id="KW-1185">Reference proteome</keyword>